<protein>
    <submittedName>
        <fullName evidence="2">Uncharacterized protein</fullName>
    </submittedName>
</protein>
<name>H1Y7A8_9SPHI</name>
<keyword evidence="1" id="KW-0175">Coiled coil</keyword>
<sequence length="1474" mass="160886">MDINFKVKVDDSEKKKIIDLQDLASQNSNSVVKDAQRAAAAIKQEVDQRKLNLQAILNENKALNEQRLESYTKPKASGNTETNNIVKEQIGLLERLKAELKSLNEQKLGFADNELDKLAKANAQIEEYEQRIRQLNNVGKSGYDNSGNPAKRQTEFLPDVTAPNTSFSYTPPVSVSTEQLKQQLADLEGAKAQIESFYQAGTIGAEEYGASMSVLTTKEAELTAAIQSQSVANTEQTSTVRANTAAIEQEIGIIENLKIVIAQLKAERLQIVDPAALSRQNALIQEAEADLVRAGNAGKVGFDAVGNKIESANKSGNNFMKTLKGIAVFTGFAFLISKIFQVTNAIIDLTEKSEGVQSAFDRINSPDLLSNLRAATKGTVSDLLLMQKAVLASSEGFPVDKLATFYQFALVKSRELGQSTDQVLSKLIDGTLKNSTRVFTSLGLSKAELENSFKKTGDFTGSVLQLIQEQLKKTSSEADNTADKLGRIRATIDDIEANVGKSSTGIIGFVTNLIQRQLDLLNAGIQDLDDKLANLGKKFAVQDNSKLIADFKNDTPEGRASAIKGYEMLIDKQTKAVATYDQKIADVQNNLSLLQRIGRSAFTDLNTKLENDRNSQVVLLAEYKAELQSLNGVVDEENRQKEQQRLKDDASAKARLEALKREQSAAKTLANEVLSTQQKIDQLRDKFTNKGLGKDDAEKAAIVDQFKEYRNQIDKTNRAYDDFVKKFGKGAVASFNANPANKNRKISRVDPGQLDSIQQSAIDDLTAKQTVEKTKIVTDQQKELFKSYEDFKLKYGADAADKAYSADLKGYSSYIDYLEAQLLDLEDSGNATAVAMREFYDKKIQEARADQIVSNAKLLTQYIADAVNFEDKLTNIIKQANDKAYVLRQAANKAQTEQLKDYYNKQADLAEAQGETEVEAKMLQNQQEIESYKDLSTSIMNLSKSQAELRIKQARNVADADMESGKISESAYERIIKMIDQASASVARNTIAQGLGSLSSFFSQLGESAGQLDTGLQSTFKTISDFLSNAKQLTEGIGSLKDSIANFSDTKKDNGGGFLGTVSAVAGSLPIIGSVVSSGVKLVSGVVNFFHEASESAKASAAELIAYQIRLVDNEIIYNQMLRARARSQDDINKLTLTELQAREKMLELQKQQAEADYNTLLNQIKASGQQITGEHSEKYGGFLGIGKKTRVVQDLAGLNTTDYDQLEKLYTEGKLTDTTKSWFEELQKVKNELDDIGTSAQDVASAINQQVTGTTADSIAQGIIDGFKAGKRTAADFADDFKTMMQNALLSSFQANYLNKKIADFYQQFADASEGGLTDDKIAALKDAYAKIIGDAANELDNIQKITGIGASDINGTNNLSTAVKGITSDQADLLAGQFGGQRLATLQTNNLITVSNTYLAQLVALQNGGSSALSQQLDISMQGIRWQQQIAANTLRTADNTERLARIDTSLISIDKKMNSASSTLAANGKIG</sequence>
<proteinExistence type="predicted"/>
<feature type="coiled-coil region" evidence="1">
    <location>
        <begin position="1132"/>
        <end position="1171"/>
    </location>
</feature>
<feature type="coiled-coil region" evidence="1">
    <location>
        <begin position="620"/>
        <end position="686"/>
    </location>
</feature>
<evidence type="ECO:0000313" key="2">
    <source>
        <dbReference type="EMBL" id="EHQ28995.1"/>
    </source>
</evidence>
<reference evidence="2" key="1">
    <citation type="submission" date="2011-09" db="EMBL/GenBank/DDBJ databases">
        <title>The permanent draft genome of Mucilaginibacter paludis DSM 18603.</title>
        <authorList>
            <consortium name="US DOE Joint Genome Institute (JGI-PGF)"/>
            <person name="Lucas S."/>
            <person name="Han J."/>
            <person name="Lapidus A."/>
            <person name="Bruce D."/>
            <person name="Goodwin L."/>
            <person name="Pitluck S."/>
            <person name="Peters L."/>
            <person name="Kyrpides N."/>
            <person name="Mavromatis K."/>
            <person name="Ivanova N."/>
            <person name="Mikhailova N."/>
            <person name="Held B."/>
            <person name="Detter J.C."/>
            <person name="Tapia R."/>
            <person name="Han C."/>
            <person name="Land M."/>
            <person name="Hauser L."/>
            <person name="Markowitz V."/>
            <person name="Cheng J.-F."/>
            <person name="Hugenholtz P."/>
            <person name="Woyke T."/>
            <person name="Wu D."/>
            <person name="Tindall B."/>
            <person name="Brambilla E."/>
            <person name="Klenk H.-P."/>
            <person name="Eisen J.A."/>
        </authorList>
    </citation>
    <scope>NUCLEOTIDE SEQUENCE [LARGE SCALE GENOMIC DNA]</scope>
    <source>
        <strain evidence="2">DSM 18603</strain>
    </source>
</reference>
<dbReference type="HOGENOM" id="CLU_250953_0_0_10"/>
<dbReference type="RefSeq" id="WP_008510000.1">
    <property type="nucleotide sequence ID" value="NZ_CM001403.1"/>
</dbReference>
<keyword evidence="3" id="KW-1185">Reference proteome</keyword>
<dbReference type="GO" id="GO:0032982">
    <property type="term" value="C:myosin filament"/>
    <property type="evidence" value="ECO:0007669"/>
    <property type="project" value="TreeGrafter"/>
</dbReference>
<organism evidence="2 3">
    <name type="scientific">Mucilaginibacter paludis DSM 18603</name>
    <dbReference type="NCBI Taxonomy" id="714943"/>
    <lineage>
        <taxon>Bacteria</taxon>
        <taxon>Pseudomonadati</taxon>
        <taxon>Bacteroidota</taxon>
        <taxon>Sphingobacteriia</taxon>
        <taxon>Sphingobacteriales</taxon>
        <taxon>Sphingobacteriaceae</taxon>
        <taxon>Mucilaginibacter</taxon>
    </lineage>
</organism>
<evidence type="ECO:0000313" key="3">
    <source>
        <dbReference type="Proteomes" id="UP000002774"/>
    </source>
</evidence>
<evidence type="ECO:0000256" key="1">
    <source>
        <dbReference type="SAM" id="Coils"/>
    </source>
</evidence>
<dbReference type="GO" id="GO:0000146">
    <property type="term" value="F:microfilament motor activity"/>
    <property type="evidence" value="ECO:0007669"/>
    <property type="project" value="TreeGrafter"/>
</dbReference>
<dbReference type="GO" id="GO:0016460">
    <property type="term" value="C:myosin II complex"/>
    <property type="evidence" value="ECO:0007669"/>
    <property type="project" value="TreeGrafter"/>
</dbReference>
<dbReference type="STRING" id="714943.Mucpa_4911"/>
<dbReference type="PANTHER" id="PTHR45615">
    <property type="entry name" value="MYOSIN HEAVY CHAIN, NON-MUSCLE"/>
    <property type="match status" value="1"/>
</dbReference>
<dbReference type="GO" id="GO:0051015">
    <property type="term" value="F:actin filament binding"/>
    <property type="evidence" value="ECO:0007669"/>
    <property type="project" value="TreeGrafter"/>
</dbReference>
<dbReference type="GO" id="GO:0005737">
    <property type="term" value="C:cytoplasm"/>
    <property type="evidence" value="ECO:0007669"/>
    <property type="project" value="TreeGrafter"/>
</dbReference>
<dbReference type="OrthoDB" id="1414895at2"/>
<feature type="coiled-coil region" evidence="1">
    <location>
        <begin position="32"/>
        <end position="138"/>
    </location>
</feature>
<dbReference type="PANTHER" id="PTHR45615:SF40">
    <property type="entry name" value="MYOSIN HEAVY CHAIN, NON-MUSCLE"/>
    <property type="match status" value="1"/>
</dbReference>
<dbReference type="Proteomes" id="UP000002774">
    <property type="component" value="Chromosome"/>
</dbReference>
<dbReference type="eggNOG" id="COG1196">
    <property type="taxonomic scope" value="Bacteria"/>
</dbReference>
<accession>H1Y7A8</accession>
<gene>
    <name evidence="2" type="ORF">Mucpa_4911</name>
</gene>
<dbReference type="EMBL" id="CM001403">
    <property type="protein sequence ID" value="EHQ28995.1"/>
    <property type="molecule type" value="Genomic_DNA"/>
</dbReference>